<accession>A0ABR9DIE7</accession>
<dbReference type="PROSITE" id="PS52016">
    <property type="entry name" value="TONB_DEPENDENT_REC_3"/>
    <property type="match status" value="1"/>
</dbReference>
<dbReference type="InterPro" id="IPR039426">
    <property type="entry name" value="TonB-dep_rcpt-like"/>
</dbReference>
<evidence type="ECO:0000256" key="4">
    <source>
        <dbReference type="ARBA" id="ARBA00022452"/>
    </source>
</evidence>
<organism evidence="14 15">
    <name type="scientific">Methylomonas fluvii</name>
    <dbReference type="NCBI Taxonomy" id="1854564"/>
    <lineage>
        <taxon>Bacteria</taxon>
        <taxon>Pseudomonadati</taxon>
        <taxon>Pseudomonadota</taxon>
        <taxon>Gammaproteobacteria</taxon>
        <taxon>Methylococcales</taxon>
        <taxon>Methylococcaceae</taxon>
        <taxon>Methylomonas</taxon>
    </lineage>
</organism>
<dbReference type="Gene3D" id="2.40.170.20">
    <property type="entry name" value="TonB-dependent receptor, beta-barrel domain"/>
    <property type="match status" value="1"/>
</dbReference>
<evidence type="ECO:0000256" key="12">
    <source>
        <dbReference type="SAM" id="SignalP"/>
    </source>
</evidence>
<dbReference type="RefSeq" id="WP_192395612.1">
    <property type="nucleotide sequence ID" value="NZ_CAJHIU010000003.1"/>
</dbReference>
<feature type="signal peptide" evidence="12">
    <location>
        <begin position="1"/>
        <end position="21"/>
    </location>
</feature>
<dbReference type="InterPro" id="IPR010917">
    <property type="entry name" value="TonB_rcpt_CS"/>
</dbReference>
<feature type="short sequence motif" description="TonB C-terminal box" evidence="11">
    <location>
        <begin position="640"/>
        <end position="657"/>
    </location>
</feature>
<name>A0ABR9DIE7_9GAMM</name>
<sequence length="657" mass="71187">MKTSFPVGSKLTLPLTFFLLAATEHSVAGSNEADTDKTVVMDTINVTGKAVKTDTDTETVEDTLSTSIKDVFEKNISVGVGGPTATSQKVFVNGIEETNLNVQIDGARQVNNIWHHNANLLIDPGVLKAVSVDAGVAAADAGPGALGGSLRYETKDVDDLLQPGRDYGAFLSGGFASNLDTFTKSGAAYGRYRDVEAMGYASHAEGGNYDAGNGDPVLGTGTNLLSALGKLAYTTEGGHRFEASAQHLSDDEIRPFRANFAAVRGQTLLSENIFNRNTANFKYSTRQPSKFYDPEVRFYYNDTSLSRPNPNGGFRPGYFDSTIESVGATALNRLKTPLGELSAGMDFYQDRARTDNFHDASMTETARNLGGFAQLRSEPADWLKFSGGVRLDSQEFESVDRKLFDNTGASPNVSLSITPLTDLTLNGSYSYVFGGIQLAEAALFHTMPYSAYSADLAAQRSTNAKAGLSYRLASVKFEGEVFSTRIQNTPAYQEGEDSFVRVNGPAVKTEGLNLGVGYQRANADFGAHYTNTEVSYDHSQLGTLAFYLGSPVGEIIKLHAAYAWPELGIKTGVSSEIALKYRFAQDSGNRDLNGYHTYNVFAQWQPNFYRGLTLRAEVNNLTDEDYTDRYTAGTAVGFITPLQNPGRSVLVSTRLEF</sequence>
<keyword evidence="8 10" id="KW-0472">Membrane</keyword>
<dbReference type="InterPro" id="IPR037066">
    <property type="entry name" value="Plug_dom_sf"/>
</dbReference>
<dbReference type="Proteomes" id="UP000641152">
    <property type="component" value="Unassembled WGS sequence"/>
</dbReference>
<feature type="chain" id="PRO_5046501344" evidence="12">
    <location>
        <begin position="22"/>
        <end position="657"/>
    </location>
</feature>
<feature type="domain" description="TonB-dependent receptor plug" evidence="13">
    <location>
        <begin position="55"/>
        <end position="148"/>
    </location>
</feature>
<dbReference type="EMBL" id="JACXST010000003">
    <property type="protein sequence ID" value="MBD9362879.1"/>
    <property type="molecule type" value="Genomic_DNA"/>
</dbReference>
<evidence type="ECO:0000256" key="2">
    <source>
        <dbReference type="ARBA" id="ARBA00009810"/>
    </source>
</evidence>
<comment type="subcellular location">
    <subcellularLocation>
        <location evidence="1 10">Cell outer membrane</location>
        <topology evidence="1 10">Multi-pass membrane protein</topology>
    </subcellularLocation>
</comment>
<evidence type="ECO:0000256" key="6">
    <source>
        <dbReference type="ARBA" id="ARBA00022729"/>
    </source>
</evidence>
<comment type="caution">
    <text evidence="14">The sequence shown here is derived from an EMBL/GenBank/DDBJ whole genome shotgun (WGS) entry which is preliminary data.</text>
</comment>
<evidence type="ECO:0000256" key="1">
    <source>
        <dbReference type="ARBA" id="ARBA00004571"/>
    </source>
</evidence>
<proteinExistence type="inferred from homology"/>
<dbReference type="InterPro" id="IPR036942">
    <property type="entry name" value="Beta-barrel_TonB_sf"/>
</dbReference>
<dbReference type="Gene3D" id="2.170.130.10">
    <property type="entry name" value="TonB-dependent receptor, plug domain"/>
    <property type="match status" value="1"/>
</dbReference>
<evidence type="ECO:0000313" key="15">
    <source>
        <dbReference type="Proteomes" id="UP000641152"/>
    </source>
</evidence>
<evidence type="ECO:0000256" key="3">
    <source>
        <dbReference type="ARBA" id="ARBA00022448"/>
    </source>
</evidence>
<dbReference type="SUPFAM" id="SSF56935">
    <property type="entry name" value="Porins"/>
    <property type="match status" value="1"/>
</dbReference>
<dbReference type="PROSITE" id="PS01156">
    <property type="entry name" value="TONB_DEPENDENT_REC_2"/>
    <property type="match status" value="1"/>
</dbReference>
<dbReference type="PANTHER" id="PTHR30069">
    <property type="entry name" value="TONB-DEPENDENT OUTER MEMBRANE RECEPTOR"/>
    <property type="match status" value="1"/>
</dbReference>
<evidence type="ECO:0000313" key="14">
    <source>
        <dbReference type="EMBL" id="MBD9362879.1"/>
    </source>
</evidence>
<dbReference type="InterPro" id="IPR012910">
    <property type="entry name" value="Plug_dom"/>
</dbReference>
<evidence type="ECO:0000256" key="11">
    <source>
        <dbReference type="PROSITE-ProRule" id="PRU10144"/>
    </source>
</evidence>
<evidence type="ECO:0000256" key="5">
    <source>
        <dbReference type="ARBA" id="ARBA00022692"/>
    </source>
</evidence>
<reference evidence="14 15" key="1">
    <citation type="submission" date="2020-09" db="EMBL/GenBank/DDBJ databases">
        <title>Methylomonas albis sp. nov. and Methylomonas fluvii sp. nov.: Two cold-adapted methanotrophs from the River Elbe and an amended description of Methylovulum psychrotolerans strain Eb1.</title>
        <authorList>
            <person name="Bussmann I.K."/>
            <person name="Klings K.-W."/>
            <person name="Warnstedt J."/>
            <person name="Hoppert M."/>
            <person name="Saborowski A."/>
            <person name="Horn F."/>
            <person name="Liebner S."/>
        </authorList>
    </citation>
    <scope>NUCLEOTIDE SEQUENCE [LARGE SCALE GENOMIC DNA]</scope>
    <source>
        <strain evidence="14 15">EbB</strain>
    </source>
</reference>
<comment type="similarity">
    <text evidence="2 10">Belongs to the TonB-dependent receptor family.</text>
</comment>
<evidence type="ECO:0000256" key="7">
    <source>
        <dbReference type="ARBA" id="ARBA00023077"/>
    </source>
</evidence>
<keyword evidence="9 10" id="KW-0998">Cell outer membrane</keyword>
<evidence type="ECO:0000256" key="9">
    <source>
        <dbReference type="ARBA" id="ARBA00023237"/>
    </source>
</evidence>
<protein>
    <submittedName>
        <fullName evidence="14">TonB-dependent receptor</fullName>
    </submittedName>
</protein>
<keyword evidence="14" id="KW-0675">Receptor</keyword>
<evidence type="ECO:0000256" key="8">
    <source>
        <dbReference type="ARBA" id="ARBA00023136"/>
    </source>
</evidence>
<gene>
    <name evidence="14" type="ORF">EBB_20705</name>
</gene>
<dbReference type="Pfam" id="PF07715">
    <property type="entry name" value="Plug"/>
    <property type="match status" value="1"/>
</dbReference>
<evidence type="ECO:0000256" key="10">
    <source>
        <dbReference type="PROSITE-ProRule" id="PRU01360"/>
    </source>
</evidence>
<keyword evidence="7" id="KW-0798">TonB box</keyword>
<keyword evidence="6 12" id="KW-0732">Signal</keyword>
<keyword evidence="3 10" id="KW-0813">Transport</keyword>
<keyword evidence="5 10" id="KW-0812">Transmembrane</keyword>
<keyword evidence="4 10" id="KW-1134">Transmembrane beta strand</keyword>
<dbReference type="PANTHER" id="PTHR30069:SF41">
    <property type="entry name" value="HEME_HEMOPEXIN UTILIZATION PROTEIN C"/>
    <property type="match status" value="1"/>
</dbReference>
<keyword evidence="15" id="KW-1185">Reference proteome</keyword>
<evidence type="ECO:0000259" key="13">
    <source>
        <dbReference type="Pfam" id="PF07715"/>
    </source>
</evidence>